<keyword evidence="7 14" id="KW-0418">Kinase</keyword>
<dbReference type="SMART" id="SM00387">
    <property type="entry name" value="HATPase_c"/>
    <property type="match status" value="1"/>
</dbReference>
<reference evidence="15" key="1">
    <citation type="submission" date="2018-05" db="EMBL/GenBank/DDBJ databases">
        <authorList>
            <person name="Li Y."/>
        </authorList>
    </citation>
    <scope>NUCLEOTIDE SEQUENCE [LARGE SCALE GENOMIC DNA]</scope>
    <source>
        <strain evidence="15">3d-2-2</strain>
    </source>
</reference>
<proteinExistence type="predicted"/>
<dbReference type="InterPro" id="IPR050428">
    <property type="entry name" value="TCS_sensor_his_kinase"/>
</dbReference>
<dbReference type="InterPro" id="IPR003661">
    <property type="entry name" value="HisK_dim/P_dom"/>
</dbReference>
<keyword evidence="15" id="KW-1185">Reference proteome</keyword>
<dbReference type="Proteomes" id="UP000245212">
    <property type="component" value="Unassembled WGS sequence"/>
</dbReference>
<sequence length="357" mass="38949">MGRRTLVRHLSVRLLPAVLLLTALDLGATWLITHQVDLETWQLDEIFWVMVAGQVALMLLFFLLVISGIRSGLRGVYRLSDELRSRSIEDLQALDVDQVPREIGPLVVHTNDLLGRLEASVQAQRRFVGHAAHQLRTPLTGLKLESELLLEQPLSDDIQARVMRIKQSTDRMIRLGQQLLVLARADPGTRPQDAFVRLDLAEEVRNVGMEWVPRAYAQSVALELDAPAAPVWIDGDAVLLAELIGNVLDNALRYGARPGLIRLGVGHAPPSLIIEDDGPGMGEQDQKRAFEAFYRAPANTSGGAGLGLAIVREIAQAHGGWCRLESGSGGRGLRVVIVFPGPRIGARLTRGAVSSAV</sequence>
<dbReference type="SUPFAM" id="SSF55874">
    <property type="entry name" value="ATPase domain of HSP90 chaperone/DNA topoisomerase II/histidine kinase"/>
    <property type="match status" value="1"/>
</dbReference>
<comment type="caution">
    <text evidence="14">The sequence shown here is derived from an EMBL/GenBank/DDBJ whole genome shotgun (WGS) entry which is preliminary data.</text>
</comment>
<name>A0A2V1JXW7_9BURK</name>
<evidence type="ECO:0000256" key="4">
    <source>
        <dbReference type="ARBA" id="ARBA00022553"/>
    </source>
</evidence>
<dbReference type="InterPro" id="IPR005467">
    <property type="entry name" value="His_kinase_dom"/>
</dbReference>
<evidence type="ECO:0000256" key="9">
    <source>
        <dbReference type="ARBA" id="ARBA00023012"/>
    </source>
</evidence>
<dbReference type="Pfam" id="PF02518">
    <property type="entry name" value="HATPase_c"/>
    <property type="match status" value="1"/>
</dbReference>
<dbReference type="Pfam" id="PF00512">
    <property type="entry name" value="HisKA"/>
    <property type="match status" value="1"/>
</dbReference>
<dbReference type="GO" id="GO:0000155">
    <property type="term" value="F:phosphorelay sensor kinase activity"/>
    <property type="evidence" value="ECO:0007669"/>
    <property type="project" value="InterPro"/>
</dbReference>
<dbReference type="Gene3D" id="3.30.565.10">
    <property type="entry name" value="Histidine kinase-like ATPase, C-terminal domain"/>
    <property type="match status" value="1"/>
</dbReference>
<feature type="domain" description="HAMP" evidence="13">
    <location>
        <begin position="70"/>
        <end position="122"/>
    </location>
</feature>
<keyword evidence="4" id="KW-0597">Phosphoprotein</keyword>
<keyword evidence="5" id="KW-0808">Transferase</keyword>
<dbReference type="SMART" id="SM00388">
    <property type="entry name" value="HisKA"/>
    <property type="match status" value="1"/>
</dbReference>
<keyword evidence="9" id="KW-0902">Two-component regulatory system</keyword>
<dbReference type="PROSITE" id="PS50885">
    <property type="entry name" value="HAMP"/>
    <property type="match status" value="1"/>
</dbReference>
<organism evidence="14 15">
    <name type="scientific">Corticimicrobacter populi</name>
    <dbReference type="NCBI Taxonomy" id="2175229"/>
    <lineage>
        <taxon>Bacteria</taxon>
        <taxon>Pseudomonadati</taxon>
        <taxon>Pseudomonadota</taxon>
        <taxon>Betaproteobacteria</taxon>
        <taxon>Burkholderiales</taxon>
        <taxon>Alcaligenaceae</taxon>
        <taxon>Corticimicrobacter</taxon>
    </lineage>
</organism>
<feature type="transmembrane region" description="Helical" evidence="11">
    <location>
        <begin position="46"/>
        <end position="69"/>
    </location>
</feature>
<evidence type="ECO:0000256" key="3">
    <source>
        <dbReference type="ARBA" id="ARBA00012438"/>
    </source>
</evidence>
<comment type="subcellular location">
    <subcellularLocation>
        <location evidence="2">Membrane</location>
    </subcellularLocation>
</comment>
<evidence type="ECO:0000256" key="1">
    <source>
        <dbReference type="ARBA" id="ARBA00000085"/>
    </source>
</evidence>
<gene>
    <name evidence="14" type="ORF">DD235_08120</name>
</gene>
<dbReference type="Gene3D" id="1.10.287.130">
    <property type="match status" value="1"/>
</dbReference>
<dbReference type="EMBL" id="QETA01000003">
    <property type="protein sequence ID" value="PWF23320.1"/>
    <property type="molecule type" value="Genomic_DNA"/>
</dbReference>
<evidence type="ECO:0000256" key="6">
    <source>
        <dbReference type="ARBA" id="ARBA00022692"/>
    </source>
</evidence>
<keyword evidence="8 11" id="KW-1133">Transmembrane helix</keyword>
<protein>
    <recommendedName>
        <fullName evidence="3">histidine kinase</fullName>
        <ecNumber evidence="3">2.7.13.3</ecNumber>
    </recommendedName>
</protein>
<accession>A0A2V1JXW7</accession>
<dbReference type="InterPro" id="IPR036097">
    <property type="entry name" value="HisK_dim/P_sf"/>
</dbReference>
<dbReference type="CDD" id="cd00075">
    <property type="entry name" value="HATPase"/>
    <property type="match status" value="1"/>
</dbReference>
<evidence type="ECO:0000313" key="14">
    <source>
        <dbReference type="EMBL" id="PWF23320.1"/>
    </source>
</evidence>
<evidence type="ECO:0000259" key="12">
    <source>
        <dbReference type="PROSITE" id="PS50109"/>
    </source>
</evidence>
<comment type="catalytic activity">
    <reaction evidence="1">
        <text>ATP + protein L-histidine = ADP + protein N-phospho-L-histidine.</text>
        <dbReference type="EC" id="2.7.13.3"/>
    </reaction>
</comment>
<dbReference type="EC" id="2.7.13.3" evidence="3"/>
<evidence type="ECO:0000256" key="5">
    <source>
        <dbReference type="ARBA" id="ARBA00022679"/>
    </source>
</evidence>
<feature type="domain" description="Histidine kinase" evidence="12">
    <location>
        <begin position="130"/>
        <end position="343"/>
    </location>
</feature>
<dbReference type="CDD" id="cd00082">
    <property type="entry name" value="HisKA"/>
    <property type="match status" value="1"/>
</dbReference>
<dbReference type="InterPro" id="IPR003594">
    <property type="entry name" value="HATPase_dom"/>
</dbReference>
<evidence type="ECO:0000313" key="15">
    <source>
        <dbReference type="Proteomes" id="UP000245212"/>
    </source>
</evidence>
<dbReference type="PRINTS" id="PR00344">
    <property type="entry name" value="BCTRLSENSOR"/>
</dbReference>
<evidence type="ECO:0000256" key="11">
    <source>
        <dbReference type="SAM" id="Phobius"/>
    </source>
</evidence>
<keyword evidence="6 11" id="KW-0812">Transmembrane</keyword>
<dbReference type="PROSITE" id="PS50109">
    <property type="entry name" value="HIS_KIN"/>
    <property type="match status" value="1"/>
</dbReference>
<evidence type="ECO:0000259" key="13">
    <source>
        <dbReference type="PROSITE" id="PS50885"/>
    </source>
</evidence>
<evidence type="ECO:0000256" key="2">
    <source>
        <dbReference type="ARBA" id="ARBA00004370"/>
    </source>
</evidence>
<feature type="transmembrane region" description="Helical" evidence="11">
    <location>
        <begin position="12"/>
        <end position="34"/>
    </location>
</feature>
<dbReference type="GO" id="GO:0016020">
    <property type="term" value="C:membrane"/>
    <property type="evidence" value="ECO:0007669"/>
    <property type="project" value="UniProtKB-SubCell"/>
</dbReference>
<keyword evidence="10 11" id="KW-0472">Membrane</keyword>
<evidence type="ECO:0000256" key="8">
    <source>
        <dbReference type="ARBA" id="ARBA00022989"/>
    </source>
</evidence>
<dbReference type="InterPro" id="IPR036890">
    <property type="entry name" value="HATPase_C_sf"/>
</dbReference>
<dbReference type="InterPro" id="IPR003660">
    <property type="entry name" value="HAMP_dom"/>
</dbReference>
<evidence type="ECO:0000256" key="10">
    <source>
        <dbReference type="ARBA" id="ARBA00023136"/>
    </source>
</evidence>
<evidence type="ECO:0000256" key="7">
    <source>
        <dbReference type="ARBA" id="ARBA00022777"/>
    </source>
</evidence>
<dbReference type="SUPFAM" id="SSF47384">
    <property type="entry name" value="Homodimeric domain of signal transducing histidine kinase"/>
    <property type="match status" value="1"/>
</dbReference>
<dbReference type="AlphaFoldDB" id="A0A2V1JXW7"/>
<dbReference type="InterPro" id="IPR004358">
    <property type="entry name" value="Sig_transdc_His_kin-like_C"/>
</dbReference>
<dbReference type="PANTHER" id="PTHR45436">
    <property type="entry name" value="SENSOR HISTIDINE KINASE YKOH"/>
    <property type="match status" value="1"/>
</dbReference>
<dbReference type="PANTHER" id="PTHR45436:SF5">
    <property type="entry name" value="SENSOR HISTIDINE KINASE TRCS"/>
    <property type="match status" value="1"/>
</dbReference>